<organism evidence="5 6">
    <name type="scientific">Mycobacterium hippophais</name>
    <dbReference type="NCBI Taxonomy" id="3016340"/>
    <lineage>
        <taxon>Bacteria</taxon>
        <taxon>Bacillati</taxon>
        <taxon>Actinomycetota</taxon>
        <taxon>Actinomycetes</taxon>
        <taxon>Mycobacteriales</taxon>
        <taxon>Mycobacteriaceae</taxon>
        <taxon>Mycobacterium</taxon>
    </lineage>
</organism>
<evidence type="ECO:0000313" key="6">
    <source>
        <dbReference type="Proteomes" id="UP001142153"/>
    </source>
</evidence>
<dbReference type="CDD" id="cd02440">
    <property type="entry name" value="AdoMet_MTases"/>
    <property type="match status" value="1"/>
</dbReference>
<dbReference type="Gene3D" id="3.40.50.150">
    <property type="entry name" value="Vaccinia Virus protein VP39"/>
    <property type="match status" value="1"/>
</dbReference>
<feature type="domain" description="Methyltransferase" evidence="4">
    <location>
        <begin position="49"/>
        <end position="141"/>
    </location>
</feature>
<dbReference type="InterPro" id="IPR029063">
    <property type="entry name" value="SAM-dependent_MTases_sf"/>
</dbReference>
<evidence type="ECO:0000256" key="3">
    <source>
        <dbReference type="ARBA" id="ARBA00022691"/>
    </source>
</evidence>
<evidence type="ECO:0000313" key="5">
    <source>
        <dbReference type="EMBL" id="MCZ8380609.1"/>
    </source>
</evidence>
<keyword evidence="3" id="KW-0949">S-adenosyl-L-methionine</keyword>
<comment type="caution">
    <text evidence="5">The sequence shown here is derived from an EMBL/GenBank/DDBJ whole genome shotgun (WGS) entry which is preliminary data.</text>
</comment>
<dbReference type="SUPFAM" id="SSF53335">
    <property type="entry name" value="S-adenosyl-L-methionine-dependent methyltransferases"/>
    <property type="match status" value="1"/>
</dbReference>
<dbReference type="GO" id="GO:0032259">
    <property type="term" value="P:methylation"/>
    <property type="evidence" value="ECO:0007669"/>
    <property type="project" value="UniProtKB-KW"/>
</dbReference>
<keyword evidence="2" id="KW-0808">Transferase</keyword>
<dbReference type="PANTHER" id="PTHR43464:SF19">
    <property type="entry name" value="UBIQUINONE BIOSYNTHESIS O-METHYLTRANSFERASE, MITOCHONDRIAL"/>
    <property type="match status" value="1"/>
</dbReference>
<dbReference type="RefSeq" id="WP_269895228.1">
    <property type="nucleotide sequence ID" value="NZ_JAPZPY010000008.1"/>
</dbReference>
<dbReference type="GO" id="GO:0008168">
    <property type="term" value="F:methyltransferase activity"/>
    <property type="evidence" value="ECO:0007669"/>
    <property type="project" value="UniProtKB-KW"/>
</dbReference>
<keyword evidence="1 5" id="KW-0489">Methyltransferase</keyword>
<proteinExistence type="predicted"/>
<dbReference type="EMBL" id="JAPZPY010000008">
    <property type="protein sequence ID" value="MCZ8380609.1"/>
    <property type="molecule type" value="Genomic_DNA"/>
</dbReference>
<protein>
    <submittedName>
        <fullName evidence="5">Class I SAM-dependent methyltransferase</fullName>
    </submittedName>
</protein>
<reference evidence="5" key="1">
    <citation type="submission" date="2022-12" db="EMBL/GenBank/DDBJ databases">
        <authorList>
            <person name="Deng Y."/>
            <person name="Zhang Y.-Q."/>
        </authorList>
    </citation>
    <scope>NUCLEOTIDE SEQUENCE</scope>
    <source>
        <strain evidence="5">CPCC 205372</strain>
    </source>
</reference>
<keyword evidence="6" id="KW-1185">Reference proteome</keyword>
<evidence type="ECO:0000256" key="1">
    <source>
        <dbReference type="ARBA" id="ARBA00022603"/>
    </source>
</evidence>
<evidence type="ECO:0000259" key="4">
    <source>
        <dbReference type="Pfam" id="PF13649"/>
    </source>
</evidence>
<gene>
    <name evidence="5" type="ORF">O6P37_17215</name>
</gene>
<dbReference type="PANTHER" id="PTHR43464">
    <property type="entry name" value="METHYLTRANSFERASE"/>
    <property type="match status" value="1"/>
</dbReference>
<dbReference type="Proteomes" id="UP001142153">
    <property type="component" value="Unassembled WGS sequence"/>
</dbReference>
<evidence type="ECO:0000256" key="2">
    <source>
        <dbReference type="ARBA" id="ARBA00022679"/>
    </source>
</evidence>
<accession>A0ABT4PVK9</accession>
<sequence length="195" mass="20820">MSTRWQRTDAPRGDDYDSRWRSLAAEGRNVHGEADLVSALLAEHGGSRVLDAGCGTGRVAIALADRGHTVVGVDVDAGMLSAARAKQPAMTWIEADLGDLGVHLRDVFDLAVMAGNVMIFVEPGTEGRVLAAVADRLTAGGLLVAGFQIRPDRLSVADYDRLAESAGLQPVARWATWEREPFTGGDYAVSVHRRG</sequence>
<name>A0ABT4PVK9_9MYCO</name>
<dbReference type="InterPro" id="IPR041698">
    <property type="entry name" value="Methyltransf_25"/>
</dbReference>
<dbReference type="Pfam" id="PF13649">
    <property type="entry name" value="Methyltransf_25"/>
    <property type="match status" value="1"/>
</dbReference>